<dbReference type="EMBL" id="JBHSKF010000021">
    <property type="protein sequence ID" value="MFC5291104.1"/>
    <property type="molecule type" value="Genomic_DNA"/>
</dbReference>
<proteinExistence type="predicted"/>
<dbReference type="CDD" id="cd06587">
    <property type="entry name" value="VOC"/>
    <property type="match status" value="1"/>
</dbReference>
<comment type="caution">
    <text evidence="2">The sequence shown here is derived from an EMBL/GenBank/DDBJ whole genome shotgun (WGS) entry which is preliminary data.</text>
</comment>
<dbReference type="InterPro" id="IPR037523">
    <property type="entry name" value="VOC_core"/>
</dbReference>
<name>A0ABW0EY54_9PSEU</name>
<dbReference type="SUPFAM" id="SSF54593">
    <property type="entry name" value="Glyoxalase/Bleomycin resistance protein/Dihydroxybiphenyl dioxygenase"/>
    <property type="match status" value="1"/>
</dbReference>
<protein>
    <submittedName>
        <fullName evidence="2">VOC family protein</fullName>
    </submittedName>
</protein>
<dbReference type="Proteomes" id="UP001596157">
    <property type="component" value="Unassembled WGS sequence"/>
</dbReference>
<feature type="domain" description="VOC" evidence="1">
    <location>
        <begin position="1"/>
        <end position="107"/>
    </location>
</feature>
<reference evidence="3" key="1">
    <citation type="journal article" date="2019" name="Int. J. Syst. Evol. Microbiol.">
        <title>The Global Catalogue of Microorganisms (GCM) 10K type strain sequencing project: providing services to taxonomists for standard genome sequencing and annotation.</title>
        <authorList>
            <consortium name="The Broad Institute Genomics Platform"/>
            <consortium name="The Broad Institute Genome Sequencing Center for Infectious Disease"/>
            <person name="Wu L."/>
            <person name="Ma J."/>
        </authorList>
    </citation>
    <scope>NUCLEOTIDE SEQUENCE [LARGE SCALE GENOMIC DNA]</scope>
    <source>
        <strain evidence="3">CCUG 59778</strain>
    </source>
</reference>
<dbReference type="RefSeq" id="WP_378251062.1">
    <property type="nucleotide sequence ID" value="NZ_JBHSKF010000021.1"/>
</dbReference>
<organism evidence="2 3">
    <name type="scientific">Actinokineospora guangxiensis</name>
    <dbReference type="NCBI Taxonomy" id="1490288"/>
    <lineage>
        <taxon>Bacteria</taxon>
        <taxon>Bacillati</taxon>
        <taxon>Actinomycetota</taxon>
        <taxon>Actinomycetes</taxon>
        <taxon>Pseudonocardiales</taxon>
        <taxon>Pseudonocardiaceae</taxon>
        <taxon>Actinokineospora</taxon>
    </lineage>
</organism>
<gene>
    <name evidence="2" type="ORF">ACFPM7_28980</name>
</gene>
<dbReference type="Pfam" id="PF00903">
    <property type="entry name" value="Glyoxalase"/>
    <property type="match status" value="1"/>
</dbReference>
<dbReference type="Gene3D" id="3.10.180.10">
    <property type="entry name" value="2,3-Dihydroxybiphenyl 1,2-Dioxygenase, domain 1"/>
    <property type="match status" value="1"/>
</dbReference>
<dbReference type="PROSITE" id="PS51819">
    <property type="entry name" value="VOC"/>
    <property type="match status" value="1"/>
</dbReference>
<evidence type="ECO:0000259" key="1">
    <source>
        <dbReference type="PROSITE" id="PS51819"/>
    </source>
</evidence>
<keyword evidence="3" id="KW-1185">Reference proteome</keyword>
<evidence type="ECO:0000313" key="2">
    <source>
        <dbReference type="EMBL" id="MFC5291104.1"/>
    </source>
</evidence>
<accession>A0ABW0EY54</accession>
<dbReference type="InterPro" id="IPR029068">
    <property type="entry name" value="Glyas_Bleomycin-R_OHBP_Dase"/>
</dbReference>
<dbReference type="InterPro" id="IPR004360">
    <property type="entry name" value="Glyas_Fos-R_dOase_dom"/>
</dbReference>
<evidence type="ECO:0000313" key="3">
    <source>
        <dbReference type="Proteomes" id="UP001596157"/>
    </source>
</evidence>
<sequence>MPIRYTADVEAAVRFYRALGLELGDSSRPGTWVELPAAAGMLAVHAADPDNPAGLCQMAFEADEPLEDIAARLREAGFEPGPVVDEGHGRSLRVRDPDGVWVFVNRNDRELYT</sequence>